<gene>
    <name evidence="2" type="ORF">HaLaN_30300</name>
</gene>
<keyword evidence="3" id="KW-1185">Reference proteome</keyword>
<feature type="non-terminal residue" evidence="2">
    <location>
        <position position="1"/>
    </location>
</feature>
<sequence length="209" mass="22794">MRALLGSLLLGLAVRGWFTRVRVLPDGQEVFEEIPAEDAVIPNVADRNMRSQPSAAVEDVLASYPGLHDRLKAVPRYEHDSNTVDDVGTKLETNFANSLTVLFLRRLEQGVALAGARVIAGSHEHQRRFGLPVDGSPSWTEPGAARAHHIKLDTQALFGLMRIAGMLPADITSDEKFRSGVDGPKDSEVANRWNAFLPNLAAVRPNVGQ</sequence>
<reference evidence="2 3" key="1">
    <citation type="submission" date="2020-02" db="EMBL/GenBank/DDBJ databases">
        <title>Draft genome sequence of Haematococcus lacustris strain NIES-144.</title>
        <authorList>
            <person name="Morimoto D."/>
            <person name="Nakagawa S."/>
            <person name="Yoshida T."/>
            <person name="Sawayama S."/>
        </authorList>
    </citation>
    <scope>NUCLEOTIDE SEQUENCE [LARGE SCALE GENOMIC DNA]</scope>
    <source>
        <strain evidence="2 3">NIES-144</strain>
    </source>
</reference>
<proteinExistence type="predicted"/>
<organism evidence="2 3">
    <name type="scientific">Haematococcus lacustris</name>
    <name type="common">Green alga</name>
    <name type="synonym">Haematococcus pluvialis</name>
    <dbReference type="NCBI Taxonomy" id="44745"/>
    <lineage>
        <taxon>Eukaryota</taxon>
        <taxon>Viridiplantae</taxon>
        <taxon>Chlorophyta</taxon>
        <taxon>core chlorophytes</taxon>
        <taxon>Chlorophyceae</taxon>
        <taxon>CS clade</taxon>
        <taxon>Chlamydomonadales</taxon>
        <taxon>Haematococcaceae</taxon>
        <taxon>Haematococcus</taxon>
    </lineage>
</organism>
<feature type="chain" id="PRO_5025417060" evidence="1">
    <location>
        <begin position="20"/>
        <end position="209"/>
    </location>
</feature>
<dbReference type="Proteomes" id="UP000485058">
    <property type="component" value="Unassembled WGS sequence"/>
</dbReference>
<comment type="caution">
    <text evidence="2">The sequence shown here is derived from an EMBL/GenBank/DDBJ whole genome shotgun (WGS) entry which is preliminary data.</text>
</comment>
<accession>A0A6A0AHG4</accession>
<evidence type="ECO:0000313" key="3">
    <source>
        <dbReference type="Proteomes" id="UP000485058"/>
    </source>
</evidence>
<dbReference type="EMBL" id="BLLF01005507">
    <property type="protein sequence ID" value="GFH31287.1"/>
    <property type="molecule type" value="Genomic_DNA"/>
</dbReference>
<protein>
    <submittedName>
        <fullName evidence="2">Uncharacterized protein</fullName>
    </submittedName>
</protein>
<evidence type="ECO:0000256" key="1">
    <source>
        <dbReference type="SAM" id="SignalP"/>
    </source>
</evidence>
<keyword evidence="1" id="KW-0732">Signal</keyword>
<evidence type="ECO:0000313" key="2">
    <source>
        <dbReference type="EMBL" id="GFH31287.1"/>
    </source>
</evidence>
<feature type="signal peptide" evidence="1">
    <location>
        <begin position="1"/>
        <end position="19"/>
    </location>
</feature>
<dbReference type="AlphaFoldDB" id="A0A6A0AHG4"/>
<name>A0A6A0AHG4_HAELA</name>